<comment type="caution">
    <text evidence="7">The sequence shown here is derived from an EMBL/GenBank/DDBJ whole genome shotgun (WGS) entry which is preliminary data.</text>
</comment>
<evidence type="ECO:0000313" key="8">
    <source>
        <dbReference type="Proteomes" id="UP000198211"/>
    </source>
</evidence>
<sequence length="618" mass="68714">MQCMPTHHMCAIRVFEGDSAALNESQPCVLLVYPDTRAATPVQPTLFARSKGSTATRTRNIWAGSDSDFAPSPEVGAGSDFASEVRSVKRRETATSSKAAKSKPTNIKAVPPPPVLQSATLGLVLQIRFALQKRNPWKPCAKMYRNICLLCCEEIIEREKKTPYTSEEALRITKHTSNAKDHITSKHKYYPLAVLAEQTIAQKAKDDVVSAEADTSDVLDLTGETAAATTTTTTRGAAATANSVVSSGSTGRVGPQRFFKANEKTLHVLISKWLITQVIPFTACRSAPFDEMMRAAMANPDFPMLSRDRHDKLFQEFGQTCKFQYLNLIHDMWTNCGKDSIAGASVAFIDTTWGFSFIAMLVTVKNDGHNAPQVAKVIESGFQAKYDVYIRSMARFTESDTTPSARNVAYHIDTEQEDCSMHLLNLLHRDNIQMNSVWNAACHSWDRVVIIVTPGGSLEEGGTVTQKLRNINNYFRSPKQRNTLKKIQEALSYPELDPMADKDVRVAYTYKLIRRSVVNYAAFEAYFQSTKEPSSALTALSPDDWTIATKMEAGTHFIANLALVEAQSENLVSSYMVVFRRLAEKKLKSFQFETMVVEAPRATDANEASHRRQVKTLD</sequence>
<name>A0A225VCV6_9STRA</name>
<dbReference type="PANTHER" id="PTHR46481">
    <property type="entry name" value="ZINC FINGER BED DOMAIN-CONTAINING PROTEIN 4"/>
    <property type="match status" value="1"/>
</dbReference>
<dbReference type="STRING" id="4795.A0A225VCV6"/>
<feature type="region of interest" description="Disordered" evidence="6">
    <location>
        <begin position="63"/>
        <end position="111"/>
    </location>
</feature>
<evidence type="ECO:0000256" key="5">
    <source>
        <dbReference type="ARBA" id="ARBA00023242"/>
    </source>
</evidence>
<reference evidence="8" key="1">
    <citation type="submission" date="2017-03" db="EMBL/GenBank/DDBJ databases">
        <title>Phytopthora megakarya and P. palmivora, two closely related causual agents of cacao black pod achieved similar genome size and gene model numbers by different mechanisms.</title>
        <authorList>
            <person name="Ali S."/>
            <person name="Shao J."/>
            <person name="Larry D.J."/>
            <person name="Kronmiller B."/>
            <person name="Shen D."/>
            <person name="Strem M.D."/>
            <person name="Melnick R.L."/>
            <person name="Guiltinan M.J."/>
            <person name="Tyler B.M."/>
            <person name="Meinhardt L.W."/>
            <person name="Bailey B.A."/>
        </authorList>
    </citation>
    <scope>NUCLEOTIDE SEQUENCE [LARGE SCALE GENOMIC DNA]</scope>
    <source>
        <strain evidence="8">zdho120</strain>
    </source>
</reference>
<dbReference type="GO" id="GO:0008270">
    <property type="term" value="F:zinc ion binding"/>
    <property type="evidence" value="ECO:0007669"/>
    <property type="project" value="UniProtKB-KW"/>
</dbReference>
<evidence type="ECO:0000313" key="7">
    <source>
        <dbReference type="EMBL" id="OWZ02320.1"/>
    </source>
</evidence>
<keyword evidence="4" id="KW-0862">Zinc</keyword>
<organism evidence="7 8">
    <name type="scientific">Phytophthora megakarya</name>
    <dbReference type="NCBI Taxonomy" id="4795"/>
    <lineage>
        <taxon>Eukaryota</taxon>
        <taxon>Sar</taxon>
        <taxon>Stramenopiles</taxon>
        <taxon>Oomycota</taxon>
        <taxon>Peronosporomycetes</taxon>
        <taxon>Peronosporales</taxon>
        <taxon>Peronosporaceae</taxon>
        <taxon>Phytophthora</taxon>
    </lineage>
</organism>
<keyword evidence="3" id="KW-0863">Zinc-finger</keyword>
<dbReference type="InterPro" id="IPR052035">
    <property type="entry name" value="ZnF_BED_domain_contain"/>
</dbReference>
<keyword evidence="8" id="KW-1185">Reference proteome</keyword>
<evidence type="ECO:0000256" key="3">
    <source>
        <dbReference type="ARBA" id="ARBA00022771"/>
    </source>
</evidence>
<keyword evidence="5" id="KW-0539">Nucleus</keyword>
<evidence type="ECO:0008006" key="9">
    <source>
        <dbReference type="Google" id="ProtNLM"/>
    </source>
</evidence>
<dbReference type="Proteomes" id="UP000198211">
    <property type="component" value="Unassembled WGS sequence"/>
</dbReference>
<evidence type="ECO:0000256" key="6">
    <source>
        <dbReference type="SAM" id="MobiDB-lite"/>
    </source>
</evidence>
<protein>
    <recommendedName>
        <fullName evidence="9">MULE transposase domain-containing protein</fullName>
    </recommendedName>
</protein>
<evidence type="ECO:0000256" key="4">
    <source>
        <dbReference type="ARBA" id="ARBA00022833"/>
    </source>
</evidence>
<gene>
    <name evidence="7" type="ORF">PHMEG_00026136</name>
</gene>
<comment type="subcellular location">
    <subcellularLocation>
        <location evidence="1">Nucleus</location>
    </subcellularLocation>
</comment>
<dbReference type="OrthoDB" id="124635at2759"/>
<dbReference type="PANTHER" id="PTHR46481:SF10">
    <property type="entry name" value="ZINC FINGER BED DOMAIN-CONTAINING PROTEIN 39"/>
    <property type="match status" value="1"/>
</dbReference>
<proteinExistence type="predicted"/>
<evidence type="ECO:0000256" key="1">
    <source>
        <dbReference type="ARBA" id="ARBA00004123"/>
    </source>
</evidence>
<keyword evidence="2" id="KW-0479">Metal-binding</keyword>
<dbReference type="GO" id="GO:0005634">
    <property type="term" value="C:nucleus"/>
    <property type="evidence" value="ECO:0007669"/>
    <property type="project" value="UniProtKB-SubCell"/>
</dbReference>
<dbReference type="EMBL" id="NBNE01006248">
    <property type="protein sequence ID" value="OWZ02320.1"/>
    <property type="molecule type" value="Genomic_DNA"/>
</dbReference>
<feature type="compositionally biased region" description="Polar residues" evidence="6">
    <location>
        <begin position="94"/>
        <end position="105"/>
    </location>
</feature>
<dbReference type="AlphaFoldDB" id="A0A225VCV6"/>
<evidence type="ECO:0000256" key="2">
    <source>
        <dbReference type="ARBA" id="ARBA00022723"/>
    </source>
</evidence>
<accession>A0A225VCV6</accession>